<feature type="compositionally biased region" description="Polar residues" evidence="9">
    <location>
        <begin position="1000"/>
        <end position="1010"/>
    </location>
</feature>
<dbReference type="GO" id="GO:0005956">
    <property type="term" value="C:protein kinase CK2 complex"/>
    <property type="evidence" value="ECO:0007669"/>
    <property type="project" value="InterPro"/>
</dbReference>
<dbReference type="Pfam" id="PF00172">
    <property type="entry name" value="Zn_clus"/>
    <property type="match status" value="1"/>
</dbReference>
<dbReference type="Pfam" id="PF04082">
    <property type="entry name" value="Fungal_trans"/>
    <property type="match status" value="1"/>
</dbReference>
<evidence type="ECO:0000259" key="10">
    <source>
        <dbReference type="PROSITE" id="PS50048"/>
    </source>
</evidence>
<evidence type="ECO:0000256" key="6">
    <source>
        <dbReference type="ARBA" id="ARBA00045899"/>
    </source>
</evidence>
<dbReference type="SMART" id="SM01085">
    <property type="entry name" value="CK_II_beta"/>
    <property type="match status" value="1"/>
</dbReference>
<dbReference type="Gene3D" id="2.20.25.20">
    <property type="match status" value="1"/>
</dbReference>
<keyword evidence="2" id="KW-0479">Metal-binding</keyword>
<sequence>MALEDESPVSVQDGGGSNSNSSGKRKSDESQQQQQQRAKRNRYISIACNECKRRKIKCNGQTPCQRCGNLALDCVYAPNCCTSNFKDTDEYRNMSNQIASLQDQVNALFASMNTLRADLNTQQPPIDPFLQHQSILQHDRVPSPEATRRKSMSRRPTFRGPTSLEFNLGVAKNHLENMGIAPAAPDDDGLREESPNGDVLATAPLHASKDPIWHVNREEALRLIRVYQDDMHIMYPLVSIPELTAYVNKLYTFMESAQRTGLMMRAFPGADSIDDEETNILKIVMATAMVVEGSGRSDLGRSMYAYVQPSIDALFLGDTGLRSVQLLALAATYQFHCDNEGISWRIIGLTARLCIELGLHRRETYDRMDEEPRTMAMLTFWSVYCLDRRWSFGTGMPFALQDSDIDPNLPKPGDKSLYLTAMIDHFAIASKVRHLIYSDSSRKQVSKEDVSYLDFQIVNWHRSLPRQLHWDRESWGQSDTDVSPGQQRLRIILYLRANVMRVMIHRPVLHSAASIMSNPIQAQTVVDIAKDTIRILTHINRTSRMYRASQSLFNAFLTTALAVLFLAVSHMPDTYAAEVREEFYMALDLVRGISKGSWISKRLWKTIRLLKEVGPKLGLMTSNGQNDPNHSAAVAMAGLAGHKVDEGAFLNTGSWNNMGSASSNSPDGMVQDLTNLFEAAGGQRRFQANNLSPSSLLSRTVLGSNSLGSPTAPLATALWDFEPAQHAPTNDQLPQSPQLNTAIVDSRAYAGHVGPDDESDMSSSSQVAESWISAFCSLVGHEYFAEVSEDFVEDDFNLTGLQSQVPMYKEALEMILDVEPEDDYSDEEDEDEDDDLDDDDEEMRDAAAYRRQERRHMRMASDLSVIESSAEMLYGLIHQRYITSRQGIQQMAEKYEAGHFGACPRVYCGQAKVLPVGCSDIPGQETVKLFCPSCLDVYTPPNSRFQSVDGAFFGTTFGCLFFMTFPELRVGGTSIAFGPSPDQAADFSSNTTTHRKRRSSLTNVNDTFSSAPPIAAQPTPLPAQPATINGFAAENMAPGLGKNNIYEPRIYGFRVSEFAKSGPRMKWLREKPVDLNQLDEVAIWERGNAGQTRDDDVELMDEEDEDDEDEDAQDEEEPAQGAGMQINAANDERRKNASRRTATAADEGGAKIGSAG</sequence>
<evidence type="ECO:0000256" key="5">
    <source>
        <dbReference type="ARBA" id="ARBA00023242"/>
    </source>
</evidence>
<feature type="coiled-coil region" evidence="8">
    <location>
        <begin position="91"/>
        <end position="118"/>
    </location>
</feature>
<comment type="similarity">
    <text evidence="1">Belongs to the casein kinase 2 subunit beta family.</text>
</comment>
<keyword evidence="3" id="KW-0805">Transcription regulation</keyword>
<feature type="domain" description="Zn(2)-C6 fungal-type" evidence="10">
    <location>
        <begin position="47"/>
        <end position="76"/>
    </location>
</feature>
<organism evidence="11 12">
    <name type="scientific">Aureobasidium pullulans</name>
    <name type="common">Black yeast</name>
    <name type="synonym">Pullularia pullulans</name>
    <dbReference type="NCBI Taxonomy" id="5580"/>
    <lineage>
        <taxon>Eukaryota</taxon>
        <taxon>Fungi</taxon>
        <taxon>Dikarya</taxon>
        <taxon>Ascomycota</taxon>
        <taxon>Pezizomycotina</taxon>
        <taxon>Dothideomycetes</taxon>
        <taxon>Dothideomycetidae</taxon>
        <taxon>Dothideales</taxon>
        <taxon>Saccotheciaceae</taxon>
        <taxon>Aureobasidium</taxon>
    </lineage>
</organism>
<dbReference type="SMART" id="SM00906">
    <property type="entry name" value="Fungal_trans"/>
    <property type="match status" value="1"/>
</dbReference>
<dbReference type="PANTHER" id="PTHR47424:SF5">
    <property type="entry name" value="ZN(II)2CYS6 TRANSCRIPTION FACTOR (EUROFUNG)"/>
    <property type="match status" value="1"/>
</dbReference>
<evidence type="ECO:0000256" key="2">
    <source>
        <dbReference type="ARBA" id="ARBA00022723"/>
    </source>
</evidence>
<dbReference type="PROSITE" id="PS50048">
    <property type="entry name" value="ZN2_CY6_FUNGAL_2"/>
    <property type="match status" value="1"/>
</dbReference>
<dbReference type="InterPro" id="IPR001138">
    <property type="entry name" value="Zn2Cys6_DnaBD"/>
</dbReference>
<feature type="region of interest" description="Disordered" evidence="9">
    <location>
        <begin position="1"/>
        <end position="40"/>
    </location>
</feature>
<dbReference type="GO" id="GO:0000435">
    <property type="term" value="P:positive regulation of transcription from RNA polymerase II promoter by galactose"/>
    <property type="evidence" value="ECO:0007669"/>
    <property type="project" value="TreeGrafter"/>
</dbReference>
<dbReference type="SUPFAM" id="SSF57798">
    <property type="entry name" value="Casein kinase II beta subunit"/>
    <property type="match status" value="1"/>
</dbReference>
<protein>
    <submittedName>
        <fullName evidence="11">Fungal transcriptional regulatory protein</fullName>
    </submittedName>
</protein>
<dbReference type="EMBL" id="QZBM01000382">
    <property type="protein sequence ID" value="THZ15112.1"/>
    <property type="molecule type" value="Genomic_DNA"/>
</dbReference>
<evidence type="ECO:0000313" key="11">
    <source>
        <dbReference type="EMBL" id="THZ15112.1"/>
    </source>
</evidence>
<dbReference type="InterPro" id="IPR035991">
    <property type="entry name" value="Casein_kinase_II_beta-like"/>
</dbReference>
<dbReference type="Proteomes" id="UP000308005">
    <property type="component" value="Unassembled WGS sequence"/>
</dbReference>
<dbReference type="InterPro" id="IPR051127">
    <property type="entry name" value="Fungal_SecMet_Regulators"/>
</dbReference>
<feature type="region of interest" description="Disordered" evidence="9">
    <location>
        <begin position="820"/>
        <end position="841"/>
    </location>
</feature>
<evidence type="ECO:0000256" key="3">
    <source>
        <dbReference type="ARBA" id="ARBA00023015"/>
    </source>
</evidence>
<comment type="function">
    <text evidence="6">Regulatory subunit of casein kinase II/CK2. As part of the kinase complex regulates the basal catalytic activity of the alpha subunit a constitutively active serine/threonine-protein kinase that phosphorylates a large number of substrates containing acidic residues C-terminal to the phosphorylated serine or threonine.</text>
</comment>
<dbReference type="InterPro" id="IPR007219">
    <property type="entry name" value="XnlR_reg_dom"/>
</dbReference>
<keyword evidence="4" id="KW-0804">Transcription</keyword>
<reference evidence="11 12" key="1">
    <citation type="submission" date="2018-10" db="EMBL/GenBank/DDBJ databases">
        <title>Fifty Aureobasidium pullulans genomes reveal a recombining polyextremotolerant generalist.</title>
        <authorList>
            <person name="Gostincar C."/>
            <person name="Turk M."/>
            <person name="Zajc J."/>
            <person name="Gunde-Cimerman N."/>
        </authorList>
    </citation>
    <scope>NUCLEOTIDE SEQUENCE [LARGE SCALE GENOMIC DNA]</scope>
    <source>
        <strain evidence="11 12">EXF-3863</strain>
    </source>
</reference>
<keyword evidence="8" id="KW-0175">Coiled coil</keyword>
<dbReference type="InterPro" id="IPR000704">
    <property type="entry name" value="Casein_kinase_II_reg-sub"/>
</dbReference>
<name>A0A4S9SUV2_AURPU</name>
<dbReference type="GO" id="GO:0019887">
    <property type="term" value="F:protein kinase regulator activity"/>
    <property type="evidence" value="ECO:0007669"/>
    <property type="project" value="InterPro"/>
</dbReference>
<evidence type="ECO:0000256" key="4">
    <source>
        <dbReference type="ARBA" id="ARBA00023163"/>
    </source>
</evidence>
<evidence type="ECO:0000256" key="7">
    <source>
        <dbReference type="ARBA" id="ARBA00062110"/>
    </source>
</evidence>
<gene>
    <name evidence="11" type="ORF">D6C91_06974</name>
</gene>
<evidence type="ECO:0000256" key="9">
    <source>
        <dbReference type="SAM" id="MobiDB-lite"/>
    </source>
</evidence>
<feature type="compositionally biased region" description="Low complexity" evidence="9">
    <location>
        <begin position="1011"/>
        <end position="1020"/>
    </location>
</feature>
<dbReference type="Gene3D" id="4.10.240.10">
    <property type="entry name" value="Zn(2)-C6 fungal-type DNA-binding domain"/>
    <property type="match status" value="1"/>
</dbReference>
<dbReference type="InterPro" id="IPR036864">
    <property type="entry name" value="Zn2-C6_fun-type_DNA-bd_sf"/>
</dbReference>
<dbReference type="PANTHER" id="PTHR47424">
    <property type="entry name" value="REGULATORY PROTEIN GAL4"/>
    <property type="match status" value="1"/>
</dbReference>
<keyword evidence="5" id="KW-0539">Nucleus</keyword>
<dbReference type="GO" id="GO:0006351">
    <property type="term" value="P:DNA-templated transcription"/>
    <property type="evidence" value="ECO:0007669"/>
    <property type="project" value="InterPro"/>
</dbReference>
<evidence type="ECO:0000256" key="8">
    <source>
        <dbReference type="SAM" id="Coils"/>
    </source>
</evidence>
<dbReference type="CDD" id="cd00067">
    <property type="entry name" value="GAL4"/>
    <property type="match status" value="1"/>
</dbReference>
<dbReference type="Gene3D" id="1.10.1820.10">
    <property type="entry name" value="protein kinase ck2 holoenzyme, chain C, domain 1"/>
    <property type="match status" value="1"/>
</dbReference>
<dbReference type="GO" id="GO:0005634">
    <property type="term" value="C:nucleus"/>
    <property type="evidence" value="ECO:0007669"/>
    <property type="project" value="TreeGrafter"/>
</dbReference>
<evidence type="ECO:0000313" key="12">
    <source>
        <dbReference type="Proteomes" id="UP000308005"/>
    </source>
</evidence>
<dbReference type="Pfam" id="PF01214">
    <property type="entry name" value="CK_II_beta"/>
    <property type="match status" value="1"/>
</dbReference>
<comment type="subunit">
    <text evidence="7">Tetramer composed of two alpha chains, one beta chain and one beta' chain.</text>
</comment>
<dbReference type="GO" id="GO:0000978">
    <property type="term" value="F:RNA polymerase II cis-regulatory region sequence-specific DNA binding"/>
    <property type="evidence" value="ECO:0007669"/>
    <property type="project" value="TreeGrafter"/>
</dbReference>
<dbReference type="PROSITE" id="PS01101">
    <property type="entry name" value="CK2_BETA"/>
    <property type="match status" value="1"/>
</dbReference>
<dbReference type="InterPro" id="IPR016149">
    <property type="entry name" value="Casein_kin_II_reg-sub_N"/>
</dbReference>
<dbReference type="AlphaFoldDB" id="A0A4S9SUV2"/>
<dbReference type="PRINTS" id="PR00472">
    <property type="entry name" value="CASNKINASEII"/>
</dbReference>
<accession>A0A4S9SUV2</accession>
<dbReference type="GO" id="GO:0008270">
    <property type="term" value="F:zinc ion binding"/>
    <property type="evidence" value="ECO:0007669"/>
    <property type="project" value="InterPro"/>
</dbReference>
<feature type="region of interest" description="Disordered" evidence="9">
    <location>
        <begin position="1086"/>
        <end position="1156"/>
    </location>
</feature>
<dbReference type="SUPFAM" id="SSF57701">
    <property type="entry name" value="Zn2/Cys6 DNA-binding domain"/>
    <property type="match status" value="1"/>
</dbReference>
<comment type="caution">
    <text evidence="11">The sequence shown here is derived from an EMBL/GenBank/DDBJ whole genome shotgun (WGS) entry which is preliminary data.</text>
</comment>
<dbReference type="CDD" id="cd12148">
    <property type="entry name" value="fungal_TF_MHR"/>
    <property type="match status" value="1"/>
</dbReference>
<dbReference type="GO" id="GO:0000981">
    <property type="term" value="F:DNA-binding transcription factor activity, RNA polymerase II-specific"/>
    <property type="evidence" value="ECO:0007669"/>
    <property type="project" value="InterPro"/>
</dbReference>
<dbReference type="PROSITE" id="PS00463">
    <property type="entry name" value="ZN2_CY6_FUNGAL_1"/>
    <property type="match status" value="1"/>
</dbReference>
<dbReference type="SMART" id="SM00066">
    <property type="entry name" value="GAL4"/>
    <property type="match status" value="1"/>
</dbReference>
<feature type="compositionally biased region" description="Acidic residues" evidence="9">
    <location>
        <begin position="1095"/>
        <end position="1118"/>
    </location>
</feature>
<proteinExistence type="inferred from homology"/>
<dbReference type="FunFam" id="2.20.25.20:FF:000001">
    <property type="entry name" value="Casein kinase II subunit beta"/>
    <property type="match status" value="1"/>
</dbReference>
<feature type="region of interest" description="Disordered" evidence="9">
    <location>
        <begin position="986"/>
        <end position="1020"/>
    </location>
</feature>
<evidence type="ECO:0000256" key="1">
    <source>
        <dbReference type="ARBA" id="ARBA00006941"/>
    </source>
</evidence>